<protein>
    <submittedName>
        <fullName evidence="2">Uncharacterized protein</fullName>
    </submittedName>
</protein>
<evidence type="ECO:0000313" key="1">
    <source>
        <dbReference type="EMBL" id="QXJ32176.1"/>
    </source>
</evidence>
<dbReference type="Proteomes" id="UP000694036">
    <property type="component" value="Chromosome"/>
</dbReference>
<evidence type="ECO:0000313" key="3">
    <source>
        <dbReference type="Proteomes" id="UP000694036"/>
    </source>
</evidence>
<dbReference type="EMBL" id="CP077713">
    <property type="protein sequence ID" value="QXJ35186.1"/>
    <property type="molecule type" value="Genomic_DNA"/>
</dbReference>
<keyword evidence="3" id="KW-1185">Reference proteome</keyword>
<organism evidence="2 3">
    <name type="scientific">Saccharolobus shibatae</name>
    <dbReference type="NCBI Taxonomy" id="2286"/>
    <lineage>
        <taxon>Archaea</taxon>
        <taxon>Thermoproteota</taxon>
        <taxon>Thermoprotei</taxon>
        <taxon>Sulfolobales</taxon>
        <taxon>Sulfolobaceae</taxon>
        <taxon>Saccharolobus</taxon>
    </lineage>
</organism>
<proteinExistence type="predicted"/>
<accession>A0A8F5C192</accession>
<sequence>MIALIIKFSLDLSNSIPYLKSVLFESVILAYSLKGNDISKITQKPFLILGRKSCPLKSQEVYY</sequence>
<name>A0A8F5C192_9CREN</name>
<dbReference type="AlphaFoldDB" id="A0A8F5C192"/>
<reference evidence="2 3" key="1">
    <citation type="journal article" date="2021" name="Environ. Microbiol.">
        <title>New insights into the diversity and evolution of the archaeal mobilome from three complete genomes of Saccharolobus shibatae.</title>
        <authorList>
            <person name="Medvedeva S."/>
            <person name="Brandt D."/>
            <person name="Cvirkaite-Krupovic V."/>
            <person name="Liu Y."/>
            <person name="Severinov K."/>
            <person name="Ishino S."/>
            <person name="Ishino Y."/>
            <person name="Prangishvili D."/>
            <person name="Kalinowski J."/>
            <person name="Krupovic M."/>
        </authorList>
    </citation>
    <scope>NUCLEOTIDE SEQUENCE [LARGE SCALE GENOMIC DNA]</scope>
    <source>
        <strain evidence="1">BEU9</strain>
        <strain evidence="2 3">S38A</strain>
    </source>
</reference>
<gene>
    <name evidence="1" type="ORF">J5U21_01827</name>
    <name evidence="2" type="ORF">J5U22_01733</name>
</gene>
<evidence type="ECO:0000313" key="2">
    <source>
        <dbReference type="EMBL" id="QXJ35186.1"/>
    </source>
</evidence>
<dbReference type="EMBL" id="CP077715">
    <property type="protein sequence ID" value="QXJ32176.1"/>
    <property type="molecule type" value="Genomic_DNA"/>
</dbReference>
<dbReference type="Proteomes" id="UP000693941">
    <property type="component" value="Chromosome"/>
</dbReference>